<keyword evidence="2" id="KW-1185">Reference proteome</keyword>
<dbReference type="Proteomes" id="UP000267289">
    <property type="component" value="Unassembled WGS sequence"/>
</dbReference>
<reference evidence="1 2" key="1">
    <citation type="submission" date="2018-09" db="EMBL/GenBank/DDBJ databases">
        <authorList>
            <person name="Tagini F."/>
        </authorList>
    </citation>
    <scope>NUCLEOTIDE SEQUENCE [LARGE SCALE GENOMIC DNA]</scope>
    <source>
        <strain evidence="1 2">MK13</strain>
    </source>
</reference>
<dbReference type="AlphaFoldDB" id="A0A498Q4K8"/>
<evidence type="ECO:0000313" key="2">
    <source>
        <dbReference type="Proteomes" id="UP000267289"/>
    </source>
</evidence>
<proteinExistence type="predicted"/>
<protein>
    <submittedName>
        <fullName evidence="1">Uncharacterized protein</fullName>
    </submittedName>
</protein>
<dbReference type="EMBL" id="UPHQ01000130">
    <property type="protein sequence ID" value="VBA39889.1"/>
    <property type="molecule type" value="Genomic_DNA"/>
</dbReference>
<sequence>MLAGMAISRCRSGGSLVAAVAVLIGVGMAPAGRGTADPGCANGQPDAVPAGKGQQVIVDYFSAINNHDYITAWGYLGDPVRASYGATAPDRDSTGLATFSSIMREHVKCVRVTNIANAASSDPDISASLGIQWYRVTFDAEYLTPFEAGAGTLPPFYKTHADPHEGAPPPLIINQGTSP</sequence>
<organism evidence="1 2">
    <name type="scientific">Mycobacterium innocens</name>
    <dbReference type="NCBI Taxonomy" id="2341083"/>
    <lineage>
        <taxon>Bacteria</taxon>
        <taxon>Bacillati</taxon>
        <taxon>Actinomycetota</taxon>
        <taxon>Actinomycetes</taxon>
        <taxon>Mycobacteriales</taxon>
        <taxon>Mycobacteriaceae</taxon>
        <taxon>Mycobacterium</taxon>
    </lineage>
</organism>
<evidence type="ECO:0000313" key="1">
    <source>
        <dbReference type="EMBL" id="VBA39889.1"/>
    </source>
</evidence>
<gene>
    <name evidence="1" type="ORF">LAUMK13_02810</name>
</gene>
<name>A0A498Q4K8_9MYCO</name>
<accession>A0A498Q4K8</accession>